<dbReference type="InterPro" id="IPR034164">
    <property type="entry name" value="Pepsin-like_dom"/>
</dbReference>
<dbReference type="PANTHER" id="PTHR47966">
    <property type="entry name" value="BETA-SITE APP-CLEAVING ENZYME, ISOFORM A-RELATED"/>
    <property type="match status" value="1"/>
</dbReference>
<dbReference type="CDD" id="cd05471">
    <property type="entry name" value="pepsin_like"/>
    <property type="match status" value="1"/>
</dbReference>
<dbReference type="SUPFAM" id="SSF50630">
    <property type="entry name" value="Acid proteases"/>
    <property type="match status" value="1"/>
</dbReference>
<protein>
    <submittedName>
        <fullName evidence="3">Cathepsin d</fullName>
    </submittedName>
</protein>
<dbReference type="GO" id="GO:0004190">
    <property type="term" value="F:aspartic-type endopeptidase activity"/>
    <property type="evidence" value="ECO:0007669"/>
    <property type="project" value="InterPro"/>
</dbReference>
<comment type="similarity">
    <text evidence="1">Belongs to the peptidase A1 family.</text>
</comment>
<dbReference type="Gene3D" id="2.40.70.10">
    <property type="entry name" value="Acid Proteases"/>
    <property type="match status" value="1"/>
</dbReference>
<dbReference type="InterPro" id="IPR021109">
    <property type="entry name" value="Peptidase_aspartic_dom_sf"/>
</dbReference>
<dbReference type="Pfam" id="PF00026">
    <property type="entry name" value="Asp"/>
    <property type="match status" value="1"/>
</dbReference>
<sequence>MPSPKFTQSRMYLSLENLEFNVPPSRPREQFSHIIHSQSLLDHLMWYIAECVNKDKLVDTRIAGATVHNQVFGESILKPRMFDESMNDGILGLGFSNNAAGEEPSVFDNMISQGLWPAPVFSLYLNRYDSDDPDSVLTLGGTNPDYYTGDFTFANLSMPDRWQFKMDRVQFSNGVHIAYRYGCQAVIDTTSSFIVGPSHDVDVLNKMLGAIPVEGEPKWNDFKSCMNGELWMTGAPLESRSPDSTTSYFFVFVFILFPQIKSQNFTISHVANLERSTSRDGCVSESNLAVVRDNDECSDCEILPEFGGSDGKETVKDLKLDFELSRELGKFVGSFSSIFLAFDNTGEASCQVEVFNICASMPVSIILCYRQSLGDKFEETEKLGSSEKAILPLHSQSWWTT</sequence>
<name>A0AAV3YP63_9GAST</name>
<dbReference type="EMBL" id="BLXT01001350">
    <property type="protein sequence ID" value="GFN84919.1"/>
    <property type="molecule type" value="Genomic_DNA"/>
</dbReference>
<evidence type="ECO:0000313" key="3">
    <source>
        <dbReference type="EMBL" id="GFN84919.1"/>
    </source>
</evidence>
<proteinExistence type="inferred from homology"/>
<evidence type="ECO:0000313" key="4">
    <source>
        <dbReference type="Proteomes" id="UP000735302"/>
    </source>
</evidence>
<dbReference type="GO" id="GO:0006508">
    <property type="term" value="P:proteolysis"/>
    <property type="evidence" value="ECO:0007669"/>
    <property type="project" value="InterPro"/>
</dbReference>
<evidence type="ECO:0000256" key="1">
    <source>
        <dbReference type="ARBA" id="ARBA00007447"/>
    </source>
</evidence>
<dbReference type="InterPro" id="IPR001461">
    <property type="entry name" value="Aspartic_peptidase_A1"/>
</dbReference>
<comment type="caution">
    <text evidence="3">The sequence shown here is derived from an EMBL/GenBank/DDBJ whole genome shotgun (WGS) entry which is preliminary data.</text>
</comment>
<feature type="domain" description="Peptidase A1" evidence="2">
    <location>
        <begin position="1"/>
        <end position="332"/>
    </location>
</feature>
<keyword evidence="4" id="KW-1185">Reference proteome</keyword>
<dbReference type="PANTHER" id="PTHR47966:SF51">
    <property type="entry name" value="BETA-SITE APP-CLEAVING ENZYME, ISOFORM A-RELATED"/>
    <property type="match status" value="1"/>
</dbReference>
<gene>
    <name evidence="3" type="ORF">PoB_001142500</name>
</gene>
<organism evidence="3 4">
    <name type="scientific">Plakobranchus ocellatus</name>
    <dbReference type="NCBI Taxonomy" id="259542"/>
    <lineage>
        <taxon>Eukaryota</taxon>
        <taxon>Metazoa</taxon>
        <taxon>Spiralia</taxon>
        <taxon>Lophotrochozoa</taxon>
        <taxon>Mollusca</taxon>
        <taxon>Gastropoda</taxon>
        <taxon>Heterobranchia</taxon>
        <taxon>Euthyneura</taxon>
        <taxon>Panpulmonata</taxon>
        <taxon>Sacoglossa</taxon>
        <taxon>Placobranchoidea</taxon>
        <taxon>Plakobranchidae</taxon>
        <taxon>Plakobranchus</taxon>
    </lineage>
</organism>
<reference evidence="3 4" key="1">
    <citation type="journal article" date="2021" name="Elife">
        <title>Chloroplast acquisition without the gene transfer in kleptoplastic sea slugs, Plakobranchus ocellatus.</title>
        <authorList>
            <person name="Maeda T."/>
            <person name="Takahashi S."/>
            <person name="Yoshida T."/>
            <person name="Shimamura S."/>
            <person name="Takaki Y."/>
            <person name="Nagai Y."/>
            <person name="Toyoda A."/>
            <person name="Suzuki Y."/>
            <person name="Arimoto A."/>
            <person name="Ishii H."/>
            <person name="Satoh N."/>
            <person name="Nishiyama T."/>
            <person name="Hasebe M."/>
            <person name="Maruyama T."/>
            <person name="Minagawa J."/>
            <person name="Obokata J."/>
            <person name="Shigenobu S."/>
        </authorList>
    </citation>
    <scope>NUCLEOTIDE SEQUENCE [LARGE SCALE GENOMIC DNA]</scope>
</reference>
<dbReference type="InterPro" id="IPR033121">
    <property type="entry name" value="PEPTIDASE_A1"/>
</dbReference>
<accession>A0AAV3YP63</accession>
<dbReference type="AlphaFoldDB" id="A0AAV3YP63"/>
<dbReference type="Proteomes" id="UP000735302">
    <property type="component" value="Unassembled WGS sequence"/>
</dbReference>
<evidence type="ECO:0000259" key="2">
    <source>
        <dbReference type="PROSITE" id="PS51767"/>
    </source>
</evidence>
<dbReference type="PROSITE" id="PS51767">
    <property type="entry name" value="PEPTIDASE_A1"/>
    <property type="match status" value="1"/>
</dbReference>